<evidence type="ECO:0000313" key="19">
    <source>
        <dbReference type="EMBL" id="OEU07348.1"/>
    </source>
</evidence>
<evidence type="ECO:0000256" key="9">
    <source>
        <dbReference type="ARBA" id="ARBA00038543"/>
    </source>
</evidence>
<comment type="catalytic activity">
    <reaction evidence="15">
        <text>[DNA-directed RNA polymerase] + ATP = phospho-[DNA-directed RNA polymerase] + ADP + H(+)</text>
        <dbReference type="Rhea" id="RHEA:10216"/>
        <dbReference type="Rhea" id="RHEA-COMP:11321"/>
        <dbReference type="Rhea" id="RHEA-COMP:11322"/>
        <dbReference type="ChEBI" id="CHEBI:15378"/>
        <dbReference type="ChEBI" id="CHEBI:30616"/>
        <dbReference type="ChEBI" id="CHEBI:43176"/>
        <dbReference type="ChEBI" id="CHEBI:68546"/>
        <dbReference type="ChEBI" id="CHEBI:456216"/>
        <dbReference type="EC" id="2.7.11.23"/>
    </reaction>
</comment>
<evidence type="ECO:0000256" key="5">
    <source>
        <dbReference type="ARBA" id="ARBA00022679"/>
    </source>
</evidence>
<evidence type="ECO:0000259" key="18">
    <source>
        <dbReference type="PROSITE" id="PS50011"/>
    </source>
</evidence>
<evidence type="ECO:0000256" key="7">
    <source>
        <dbReference type="ARBA" id="ARBA00022777"/>
    </source>
</evidence>
<dbReference type="InterPro" id="IPR017441">
    <property type="entry name" value="Protein_kinase_ATP_BS"/>
</dbReference>
<evidence type="ECO:0000256" key="2">
    <source>
        <dbReference type="ARBA" id="ARBA00012409"/>
    </source>
</evidence>
<dbReference type="EC" id="2.7.11.23" evidence="2"/>
<dbReference type="CDD" id="cd07840">
    <property type="entry name" value="STKc_CDK9_like"/>
    <property type="match status" value="1"/>
</dbReference>
<dbReference type="EC" id="2.7.11.22" evidence="3"/>
<keyword evidence="5" id="KW-0808">Transferase</keyword>
<comment type="similarity">
    <text evidence="1">Belongs to the protein kinase superfamily. CMGC Ser/Thr protein kinase family. CDC2/CDKX subfamily.</text>
</comment>
<dbReference type="GO" id="GO:0005634">
    <property type="term" value="C:nucleus"/>
    <property type="evidence" value="ECO:0007669"/>
    <property type="project" value="TreeGrafter"/>
</dbReference>
<evidence type="ECO:0000256" key="12">
    <source>
        <dbReference type="ARBA" id="ARBA00042858"/>
    </source>
</evidence>
<dbReference type="GO" id="GO:0004693">
    <property type="term" value="F:cyclin-dependent protein serine/threonine kinase activity"/>
    <property type="evidence" value="ECO:0007669"/>
    <property type="project" value="UniProtKB-EC"/>
</dbReference>
<proteinExistence type="inferred from homology"/>
<evidence type="ECO:0000256" key="8">
    <source>
        <dbReference type="ARBA" id="ARBA00022840"/>
    </source>
</evidence>
<dbReference type="EMBL" id="KV784386">
    <property type="protein sequence ID" value="OEU07348.1"/>
    <property type="molecule type" value="Genomic_DNA"/>
</dbReference>
<accession>A0A1E7EN33</accession>
<keyword evidence="6 16" id="KW-0547">Nucleotide-binding</keyword>
<comment type="catalytic activity">
    <reaction evidence="14">
        <text>L-seryl-[protein] + ATP = O-phospho-L-seryl-[protein] + ADP + H(+)</text>
        <dbReference type="Rhea" id="RHEA:17989"/>
        <dbReference type="Rhea" id="RHEA-COMP:9863"/>
        <dbReference type="Rhea" id="RHEA-COMP:11604"/>
        <dbReference type="ChEBI" id="CHEBI:15378"/>
        <dbReference type="ChEBI" id="CHEBI:29999"/>
        <dbReference type="ChEBI" id="CHEBI:30616"/>
        <dbReference type="ChEBI" id="CHEBI:83421"/>
        <dbReference type="ChEBI" id="CHEBI:456216"/>
        <dbReference type="EC" id="2.7.11.22"/>
    </reaction>
</comment>
<feature type="non-terminal residue" evidence="19">
    <location>
        <position position="367"/>
    </location>
</feature>
<dbReference type="FunFam" id="3.30.200.20:FF:000124">
    <property type="entry name" value="Cyclin-dependent kinase 4"/>
    <property type="match status" value="1"/>
</dbReference>
<feature type="domain" description="Protein kinase" evidence="18">
    <location>
        <begin position="8"/>
        <end position="321"/>
    </location>
</feature>
<evidence type="ECO:0000256" key="14">
    <source>
        <dbReference type="ARBA" id="ARBA00048367"/>
    </source>
</evidence>
<dbReference type="SMART" id="SM00220">
    <property type="entry name" value="S_TKc"/>
    <property type="match status" value="1"/>
</dbReference>
<organism evidence="19 20">
    <name type="scientific">Fragilariopsis cylindrus CCMP1102</name>
    <dbReference type="NCBI Taxonomy" id="635003"/>
    <lineage>
        <taxon>Eukaryota</taxon>
        <taxon>Sar</taxon>
        <taxon>Stramenopiles</taxon>
        <taxon>Ochrophyta</taxon>
        <taxon>Bacillariophyta</taxon>
        <taxon>Bacillariophyceae</taxon>
        <taxon>Bacillariophycidae</taxon>
        <taxon>Bacillariales</taxon>
        <taxon>Bacillariaceae</taxon>
        <taxon>Fragilariopsis</taxon>
    </lineage>
</organism>
<sequence length="367" mass="42331">MTRTIYHYERIEQIGEGTYGQVYRARCKDTNEIVALKKIRVHHGIHWGIPPTVIREIKILKRLVHPNLVRMDEVVSSKDTSIEDAREAYKGNLFLVLEYVPHDLTGLLDIAYKFNEIEIKCIFQQLLEALAYMHHEKYIHRDIKSSNILIDRNFRLKLADFGLARSIEPPLLDKLHDRGNSQEFTNKVITLWYRPPELLLGATKYGTAVDIWSAGCILAELVLGRPLFTGKSEMEQLQLIFDMVGTPTKSSWPGIKELKLLRTGDVTIDGDNERKRPKLRERYSQKMNAIAPGSINLIEKLLELDPSKRLSASRALNHRYFLSEPKAPDQPEQLGYEMDLAVDGSFHEFQTKKKRKEAKIEADKIKQ</sequence>
<dbReference type="Proteomes" id="UP000095751">
    <property type="component" value="Unassembled WGS sequence"/>
</dbReference>
<dbReference type="Gene3D" id="1.10.510.10">
    <property type="entry name" value="Transferase(Phosphotransferase) domain 1"/>
    <property type="match status" value="1"/>
</dbReference>
<dbReference type="InterPro" id="IPR000719">
    <property type="entry name" value="Prot_kinase_dom"/>
</dbReference>
<keyword evidence="20" id="KW-1185">Reference proteome</keyword>
<dbReference type="KEGG" id="fcy:FRACYDRAFT_139626"/>
<dbReference type="PROSITE" id="PS50011">
    <property type="entry name" value="PROTEIN_KINASE_DOM"/>
    <property type="match status" value="1"/>
</dbReference>
<evidence type="ECO:0000256" key="17">
    <source>
        <dbReference type="RuleBase" id="RU000304"/>
    </source>
</evidence>
<keyword evidence="4 17" id="KW-0723">Serine/threonine-protein kinase</keyword>
<dbReference type="PANTHER" id="PTHR24056:SF546">
    <property type="entry name" value="CYCLIN-DEPENDENT KINASE 12"/>
    <property type="match status" value="1"/>
</dbReference>
<evidence type="ECO:0000256" key="6">
    <source>
        <dbReference type="ARBA" id="ARBA00022741"/>
    </source>
</evidence>
<comment type="catalytic activity">
    <reaction evidence="13">
        <text>L-threonyl-[protein] + ATP = O-phospho-L-threonyl-[protein] + ADP + H(+)</text>
        <dbReference type="Rhea" id="RHEA:46608"/>
        <dbReference type="Rhea" id="RHEA-COMP:11060"/>
        <dbReference type="Rhea" id="RHEA-COMP:11605"/>
        <dbReference type="ChEBI" id="CHEBI:15378"/>
        <dbReference type="ChEBI" id="CHEBI:30013"/>
        <dbReference type="ChEBI" id="CHEBI:30616"/>
        <dbReference type="ChEBI" id="CHEBI:61977"/>
        <dbReference type="ChEBI" id="CHEBI:456216"/>
        <dbReference type="EC" id="2.7.11.22"/>
    </reaction>
</comment>
<dbReference type="InterPro" id="IPR050108">
    <property type="entry name" value="CDK"/>
</dbReference>
<dbReference type="Pfam" id="PF00069">
    <property type="entry name" value="Pkinase"/>
    <property type="match status" value="1"/>
</dbReference>
<keyword evidence="7 19" id="KW-0418">Kinase</keyword>
<dbReference type="PROSITE" id="PS00108">
    <property type="entry name" value="PROTEIN_KINASE_ST"/>
    <property type="match status" value="1"/>
</dbReference>
<dbReference type="InParanoid" id="A0A1E7EN33"/>
<comment type="subunit">
    <text evidence="9">May form a complex composed of at least the catalytic subunit CRK2 and a cyclin.</text>
</comment>
<evidence type="ECO:0000256" key="1">
    <source>
        <dbReference type="ARBA" id="ARBA00006485"/>
    </source>
</evidence>
<dbReference type="OrthoDB" id="28397at2759"/>
<dbReference type="GO" id="GO:0008353">
    <property type="term" value="F:RNA polymerase II CTD heptapeptide repeat kinase activity"/>
    <property type="evidence" value="ECO:0007669"/>
    <property type="project" value="UniProtKB-EC"/>
</dbReference>
<evidence type="ECO:0000256" key="16">
    <source>
        <dbReference type="PROSITE-ProRule" id="PRU10141"/>
    </source>
</evidence>
<dbReference type="PANTHER" id="PTHR24056">
    <property type="entry name" value="CELL DIVISION PROTEIN KINASE"/>
    <property type="match status" value="1"/>
</dbReference>
<dbReference type="InterPro" id="IPR008271">
    <property type="entry name" value="Ser/Thr_kinase_AS"/>
</dbReference>
<evidence type="ECO:0000256" key="15">
    <source>
        <dbReference type="ARBA" id="ARBA00049280"/>
    </source>
</evidence>
<protein>
    <recommendedName>
        <fullName evidence="10">Cyclin-dependent kinase 2 homolog</fullName>
        <ecNumber evidence="3">2.7.11.22</ecNumber>
        <ecNumber evidence="2">2.7.11.23</ecNumber>
    </recommendedName>
    <alternativeName>
        <fullName evidence="11">Cell division control protein 2 homolog</fullName>
    </alternativeName>
    <alternativeName>
        <fullName evidence="12">cdc2-related kinase 2</fullName>
    </alternativeName>
</protein>
<dbReference type="Gene3D" id="3.30.200.20">
    <property type="entry name" value="Phosphorylase Kinase, domain 1"/>
    <property type="match status" value="1"/>
</dbReference>
<dbReference type="GO" id="GO:0032968">
    <property type="term" value="P:positive regulation of transcription elongation by RNA polymerase II"/>
    <property type="evidence" value="ECO:0007669"/>
    <property type="project" value="TreeGrafter"/>
</dbReference>
<evidence type="ECO:0000313" key="20">
    <source>
        <dbReference type="Proteomes" id="UP000095751"/>
    </source>
</evidence>
<reference evidence="19 20" key="1">
    <citation type="submission" date="2016-09" db="EMBL/GenBank/DDBJ databases">
        <title>Extensive genetic diversity and differential bi-allelic expression allows diatom success in the polar Southern Ocean.</title>
        <authorList>
            <consortium name="DOE Joint Genome Institute"/>
            <person name="Mock T."/>
            <person name="Otillar R.P."/>
            <person name="Strauss J."/>
            <person name="Dupont C."/>
            <person name="Frickenhaus S."/>
            <person name="Maumus F."/>
            <person name="Mcmullan M."/>
            <person name="Sanges R."/>
            <person name="Schmutz J."/>
            <person name="Toseland A."/>
            <person name="Valas R."/>
            <person name="Veluchamy A."/>
            <person name="Ward B.J."/>
            <person name="Allen A."/>
            <person name="Barry K."/>
            <person name="Falciatore A."/>
            <person name="Ferrante M."/>
            <person name="Fortunato A.E."/>
            <person name="Gloeckner G."/>
            <person name="Gruber A."/>
            <person name="Hipkin R."/>
            <person name="Janech M."/>
            <person name="Kroth P."/>
            <person name="Leese F."/>
            <person name="Lindquist E."/>
            <person name="Lyon B.R."/>
            <person name="Martin J."/>
            <person name="Mayer C."/>
            <person name="Parker M."/>
            <person name="Quesneville H."/>
            <person name="Raymond J."/>
            <person name="Uhlig C."/>
            <person name="Valentin K.U."/>
            <person name="Worden A.Z."/>
            <person name="Armbrust E.V."/>
            <person name="Bowler C."/>
            <person name="Green B."/>
            <person name="Moulton V."/>
            <person name="Van Oosterhout C."/>
            <person name="Grigoriev I."/>
        </authorList>
    </citation>
    <scope>NUCLEOTIDE SEQUENCE [LARGE SCALE GENOMIC DNA]</scope>
    <source>
        <strain evidence="19 20">CCMP1102</strain>
    </source>
</reference>
<dbReference type="InterPro" id="IPR011009">
    <property type="entry name" value="Kinase-like_dom_sf"/>
</dbReference>
<evidence type="ECO:0000256" key="4">
    <source>
        <dbReference type="ARBA" id="ARBA00022527"/>
    </source>
</evidence>
<dbReference type="GO" id="GO:0000307">
    <property type="term" value="C:cyclin-dependent protein kinase holoenzyme complex"/>
    <property type="evidence" value="ECO:0007669"/>
    <property type="project" value="TreeGrafter"/>
</dbReference>
<keyword evidence="8 16" id="KW-0067">ATP-binding</keyword>
<evidence type="ECO:0000256" key="3">
    <source>
        <dbReference type="ARBA" id="ARBA00012425"/>
    </source>
</evidence>
<evidence type="ECO:0000256" key="10">
    <source>
        <dbReference type="ARBA" id="ARBA00039612"/>
    </source>
</evidence>
<evidence type="ECO:0000256" key="13">
    <source>
        <dbReference type="ARBA" id="ARBA00047811"/>
    </source>
</evidence>
<evidence type="ECO:0000256" key="11">
    <source>
        <dbReference type="ARBA" id="ARBA00041902"/>
    </source>
</evidence>
<dbReference type="SUPFAM" id="SSF56112">
    <property type="entry name" value="Protein kinase-like (PK-like)"/>
    <property type="match status" value="1"/>
</dbReference>
<gene>
    <name evidence="19" type="primary">CDKC1</name>
    <name evidence="19" type="ORF">FRACYDRAFT_139626</name>
</gene>
<name>A0A1E7EN33_9STRA</name>
<dbReference type="AlphaFoldDB" id="A0A1E7EN33"/>
<feature type="binding site" evidence="16">
    <location>
        <position position="37"/>
    </location>
    <ligand>
        <name>ATP</name>
        <dbReference type="ChEBI" id="CHEBI:30616"/>
    </ligand>
</feature>
<dbReference type="GO" id="GO:0005524">
    <property type="term" value="F:ATP binding"/>
    <property type="evidence" value="ECO:0007669"/>
    <property type="project" value="UniProtKB-UniRule"/>
</dbReference>
<dbReference type="PROSITE" id="PS00107">
    <property type="entry name" value="PROTEIN_KINASE_ATP"/>
    <property type="match status" value="1"/>
</dbReference>
<dbReference type="FunFam" id="1.10.510.10:FF:000415">
    <property type="entry name" value="CMGC/CDK/CRK7 protein kinase, variant"/>
    <property type="match status" value="1"/>
</dbReference>